<dbReference type="Proteomes" id="UP000260273">
    <property type="component" value="Segment"/>
</dbReference>
<sequence length="159" mass="18224">MKHNVAQLHTDANDLVRRYREREAQAKKDWFIAQEKVWRDLRNMITRKLKDGSVITVKDVNETAGDCDLDRWYNREGGDARVFRSTLGTIANLRQTRPRGHISVTFSQLVAFRDLVATLPGEEVSDAELTDLGFSRFPAVVSRLTRTSDENLGVTQEIY</sequence>
<organism evidence="1 2">
    <name type="scientific">Gordonia phage Pleakley</name>
    <dbReference type="NCBI Taxonomy" id="2283246"/>
    <lineage>
        <taxon>Viruses</taxon>
        <taxon>Duplodnaviria</taxon>
        <taxon>Heunggongvirae</taxon>
        <taxon>Uroviricota</taxon>
        <taxon>Caudoviricetes</taxon>
        <taxon>Zierdtviridae</taxon>
        <taxon>Emilbogenvirinae</taxon>
        <taxon>Pleakleyvirus</taxon>
        <taxon>Pleakleyvirus pleakley</taxon>
    </lineage>
</organism>
<accession>A0A345M6D0</accession>
<dbReference type="KEGG" id="vg:65115070"/>
<gene>
    <name evidence="1" type="primary">12</name>
    <name evidence="1" type="ORF">SEA_PLEAKLEY_12</name>
</gene>
<reference evidence="2" key="1">
    <citation type="submission" date="2018-07" db="EMBL/GenBank/DDBJ databases">
        <authorList>
            <person name="Quirk P.G."/>
            <person name="Krulwich T.A."/>
        </authorList>
    </citation>
    <scope>NUCLEOTIDE SEQUENCE [LARGE SCALE GENOMIC DNA]</scope>
</reference>
<evidence type="ECO:0000313" key="1">
    <source>
        <dbReference type="EMBL" id="AXH66051.1"/>
    </source>
</evidence>
<protein>
    <submittedName>
        <fullName evidence="1">Uncharacterized protein</fullName>
    </submittedName>
</protein>
<evidence type="ECO:0000313" key="2">
    <source>
        <dbReference type="Proteomes" id="UP000260273"/>
    </source>
</evidence>
<proteinExistence type="predicted"/>
<dbReference type="GeneID" id="65115070"/>
<dbReference type="EMBL" id="MH576960">
    <property type="protein sequence ID" value="AXH66051.1"/>
    <property type="molecule type" value="Genomic_DNA"/>
</dbReference>
<name>A0A345M6D0_9CAUD</name>
<dbReference type="RefSeq" id="YP_010097406.1">
    <property type="nucleotide sequence ID" value="NC_055758.1"/>
</dbReference>
<keyword evidence="2" id="KW-1185">Reference proteome</keyword>